<evidence type="ECO:0000313" key="2">
    <source>
        <dbReference type="Proteomes" id="UP000199470"/>
    </source>
</evidence>
<reference evidence="1 2" key="1">
    <citation type="submission" date="2016-10" db="EMBL/GenBank/DDBJ databases">
        <authorList>
            <person name="de Groot N.N."/>
        </authorList>
    </citation>
    <scope>NUCLEOTIDE SEQUENCE [LARGE SCALE GENOMIC DNA]</scope>
    <source>
        <strain evidence="1 2">ATCC 43154</strain>
    </source>
</reference>
<name>A0A1I4I6P3_9BURK</name>
<sequence>MTRVKNPPTDAGKAYKLAAAEFRAKLVANKRPIEGEVLPSDGVIRAVLSGKAIPLDRLEALFGPGAIDLPEFRLTRKPSS</sequence>
<accession>A0A1I4I6P3</accession>
<protein>
    <submittedName>
        <fullName evidence="1">Uncharacterized protein</fullName>
    </submittedName>
</protein>
<keyword evidence="2" id="KW-1185">Reference proteome</keyword>
<proteinExistence type="predicted"/>
<dbReference type="OrthoDB" id="8781561at2"/>
<organism evidence="1 2">
    <name type="scientific">Rugamonas rubra</name>
    <dbReference type="NCBI Taxonomy" id="758825"/>
    <lineage>
        <taxon>Bacteria</taxon>
        <taxon>Pseudomonadati</taxon>
        <taxon>Pseudomonadota</taxon>
        <taxon>Betaproteobacteria</taxon>
        <taxon>Burkholderiales</taxon>
        <taxon>Oxalobacteraceae</taxon>
        <taxon>Telluria group</taxon>
        <taxon>Rugamonas</taxon>
    </lineage>
</organism>
<dbReference type="EMBL" id="FOTW01000004">
    <property type="protein sequence ID" value="SFL49763.1"/>
    <property type="molecule type" value="Genomic_DNA"/>
</dbReference>
<dbReference type="AlphaFoldDB" id="A0A1I4I6P3"/>
<gene>
    <name evidence="1" type="ORF">SAMN02982985_00497</name>
</gene>
<evidence type="ECO:0000313" key="1">
    <source>
        <dbReference type="EMBL" id="SFL49763.1"/>
    </source>
</evidence>
<dbReference type="STRING" id="758825.SAMN02982985_00497"/>
<dbReference type="Proteomes" id="UP000199470">
    <property type="component" value="Unassembled WGS sequence"/>
</dbReference>
<dbReference type="RefSeq" id="WP_093383148.1">
    <property type="nucleotide sequence ID" value="NZ_FOTW01000004.1"/>
</dbReference>